<comment type="caution">
    <text evidence="2">The sequence shown here is derived from an EMBL/GenBank/DDBJ whole genome shotgun (WGS) entry which is preliminary data.</text>
</comment>
<accession>A0A1I5Y545</accession>
<dbReference type="InterPro" id="IPR000073">
    <property type="entry name" value="AB_hydrolase_1"/>
</dbReference>
<evidence type="ECO:0000259" key="1">
    <source>
        <dbReference type="Pfam" id="PF00561"/>
    </source>
</evidence>
<name>A0A1I5Y545_9BACI</name>
<dbReference type="InterPro" id="IPR029058">
    <property type="entry name" value="AB_hydrolase_fold"/>
</dbReference>
<dbReference type="GeneID" id="93709971"/>
<dbReference type="PRINTS" id="PR00412">
    <property type="entry name" value="EPOXHYDRLASE"/>
</dbReference>
<keyword evidence="3" id="KW-1185">Reference proteome</keyword>
<dbReference type="Gene3D" id="3.40.50.1820">
    <property type="entry name" value="alpha/beta hydrolase"/>
    <property type="match status" value="1"/>
</dbReference>
<reference evidence="2 3" key="1">
    <citation type="submission" date="2016-10" db="EMBL/GenBank/DDBJ databases">
        <authorList>
            <person name="Varghese N."/>
            <person name="Submissions S."/>
        </authorList>
    </citation>
    <scope>NUCLEOTIDE SEQUENCE [LARGE SCALE GENOMIC DNA]</scope>
    <source>
        <strain evidence="2 3">DSM 13796</strain>
    </source>
</reference>
<gene>
    <name evidence="2" type="ORF">SAMN02745910_01247</name>
</gene>
<evidence type="ECO:0000313" key="2">
    <source>
        <dbReference type="EMBL" id="SFQ39318.1"/>
    </source>
</evidence>
<dbReference type="InterPro" id="IPR000639">
    <property type="entry name" value="Epox_hydrolase-like"/>
</dbReference>
<dbReference type="EMBL" id="FOXX01000002">
    <property type="protein sequence ID" value="SFQ39318.1"/>
    <property type="molecule type" value="Genomic_DNA"/>
</dbReference>
<feature type="domain" description="AB hydrolase-1" evidence="1">
    <location>
        <begin position="21"/>
        <end position="135"/>
    </location>
</feature>
<dbReference type="Proteomes" id="UP000182762">
    <property type="component" value="Unassembled WGS sequence"/>
</dbReference>
<dbReference type="InterPro" id="IPR050471">
    <property type="entry name" value="AB_hydrolase"/>
</dbReference>
<evidence type="ECO:0000313" key="3">
    <source>
        <dbReference type="Proteomes" id="UP000182762"/>
    </source>
</evidence>
<dbReference type="PRINTS" id="PR00111">
    <property type="entry name" value="ABHYDROLASE"/>
</dbReference>
<dbReference type="Pfam" id="PF00561">
    <property type="entry name" value="Abhydrolase_1"/>
    <property type="match status" value="1"/>
</dbReference>
<dbReference type="SUPFAM" id="SSF53474">
    <property type="entry name" value="alpha/beta-Hydrolases"/>
    <property type="match status" value="1"/>
</dbReference>
<protein>
    <submittedName>
        <fullName evidence="2">Pimeloyl-ACP methyl ester carboxylesterase</fullName>
    </submittedName>
</protein>
<sequence>MPYYHVKDTKLFIDDEGKGVPIIFLHPAGMGRKVFYYQKELAKQFRVIMPDLSGCGDSENPSYIKYGLLSTYAEELVELLNVLGIEKVILCSYSCGGTVAQQFCLLYPERVKGLILTGGFPIVNTKPLQWEHLLGLHFIKKSPSFVSNVISLAHTRDRAFQNELLQHMKKANPSVWHQFYVESYRFNIVHDLHQFSWPILAMYGARYDITSHYHHYYDELTSDVFFIHDAFHELPTLNWRQVNLLITGFIYKHGLQE</sequence>
<proteinExistence type="predicted"/>
<dbReference type="RefSeq" id="WP_061803674.1">
    <property type="nucleotide sequence ID" value="NZ_FOXX01000002.1"/>
</dbReference>
<dbReference type="PANTHER" id="PTHR43433">
    <property type="entry name" value="HYDROLASE, ALPHA/BETA FOLD FAMILY PROTEIN"/>
    <property type="match status" value="1"/>
</dbReference>
<organism evidence="2 3">
    <name type="scientific">Priestia endophytica DSM 13796</name>
    <dbReference type="NCBI Taxonomy" id="1121089"/>
    <lineage>
        <taxon>Bacteria</taxon>
        <taxon>Bacillati</taxon>
        <taxon>Bacillota</taxon>
        <taxon>Bacilli</taxon>
        <taxon>Bacillales</taxon>
        <taxon>Bacillaceae</taxon>
        <taxon>Priestia</taxon>
    </lineage>
</organism>
<dbReference type="PANTHER" id="PTHR43433:SF10">
    <property type="entry name" value="AB HYDROLASE-1 DOMAIN-CONTAINING PROTEIN"/>
    <property type="match status" value="1"/>
</dbReference>